<sequence>MLTTSRSTAVASGAASSDLCRPPKALSSAASATECLLSRSSQSRRSLSRSHQRFIAANVVHEVVATEAEVLSELERRLCVDVGDVVERVLEPTIYEIRRAGEMRPAGLCAGRRWELRAASGLLAAVPDAGGLLAAVPDATVSDAGMSKLLC</sequence>
<evidence type="ECO:0000256" key="1">
    <source>
        <dbReference type="SAM" id="MobiDB-lite"/>
    </source>
</evidence>
<proteinExistence type="predicted"/>
<gene>
    <name evidence="2" type="ORF">ZIOFF_013590</name>
</gene>
<keyword evidence="3" id="KW-1185">Reference proteome</keyword>
<dbReference type="Proteomes" id="UP000734854">
    <property type="component" value="Unassembled WGS sequence"/>
</dbReference>
<comment type="caution">
    <text evidence="2">The sequence shown here is derived from an EMBL/GenBank/DDBJ whole genome shotgun (WGS) entry which is preliminary data.</text>
</comment>
<dbReference type="AlphaFoldDB" id="A0A8J5HUK9"/>
<dbReference type="EMBL" id="JACMSC010000004">
    <property type="protein sequence ID" value="KAG6523713.1"/>
    <property type="molecule type" value="Genomic_DNA"/>
</dbReference>
<organism evidence="2 3">
    <name type="scientific">Zingiber officinale</name>
    <name type="common">Ginger</name>
    <name type="synonym">Amomum zingiber</name>
    <dbReference type="NCBI Taxonomy" id="94328"/>
    <lineage>
        <taxon>Eukaryota</taxon>
        <taxon>Viridiplantae</taxon>
        <taxon>Streptophyta</taxon>
        <taxon>Embryophyta</taxon>
        <taxon>Tracheophyta</taxon>
        <taxon>Spermatophyta</taxon>
        <taxon>Magnoliopsida</taxon>
        <taxon>Liliopsida</taxon>
        <taxon>Zingiberales</taxon>
        <taxon>Zingiberaceae</taxon>
        <taxon>Zingiber</taxon>
    </lineage>
</organism>
<accession>A0A8J5HUK9</accession>
<name>A0A8J5HUK9_ZINOF</name>
<evidence type="ECO:0000313" key="2">
    <source>
        <dbReference type="EMBL" id="KAG6523713.1"/>
    </source>
</evidence>
<protein>
    <submittedName>
        <fullName evidence="2">Uncharacterized protein</fullName>
    </submittedName>
</protein>
<feature type="compositionally biased region" description="Polar residues" evidence="1">
    <location>
        <begin position="1"/>
        <end position="10"/>
    </location>
</feature>
<evidence type="ECO:0000313" key="3">
    <source>
        <dbReference type="Proteomes" id="UP000734854"/>
    </source>
</evidence>
<reference evidence="2 3" key="1">
    <citation type="submission" date="2020-08" db="EMBL/GenBank/DDBJ databases">
        <title>Plant Genome Project.</title>
        <authorList>
            <person name="Zhang R.-G."/>
        </authorList>
    </citation>
    <scope>NUCLEOTIDE SEQUENCE [LARGE SCALE GENOMIC DNA]</scope>
    <source>
        <tissue evidence="2">Rhizome</tissue>
    </source>
</reference>
<feature type="region of interest" description="Disordered" evidence="1">
    <location>
        <begin position="1"/>
        <end position="23"/>
    </location>
</feature>